<dbReference type="EMBL" id="JAMXWF010000028">
    <property type="protein sequence ID" value="MDQ6411109.1"/>
    <property type="molecule type" value="Genomic_DNA"/>
</dbReference>
<organism evidence="1 4">
    <name type="scientific">Paraburkholderia madseniana</name>
    <dbReference type="NCBI Taxonomy" id="2599607"/>
    <lineage>
        <taxon>Bacteria</taxon>
        <taxon>Pseudomonadati</taxon>
        <taxon>Pseudomonadota</taxon>
        <taxon>Betaproteobacteria</taxon>
        <taxon>Burkholderiales</taxon>
        <taxon>Burkholderiaceae</taxon>
        <taxon>Paraburkholderia</taxon>
    </lineage>
</organism>
<dbReference type="RefSeq" id="WP_154562788.1">
    <property type="nucleotide sequence ID" value="NZ_JAMXWF010000028.1"/>
</dbReference>
<dbReference type="Proteomes" id="UP001209412">
    <property type="component" value="Unassembled WGS sequence"/>
</dbReference>
<comment type="caution">
    <text evidence="1">The sequence shown here is derived from an EMBL/GenBank/DDBJ whole genome shotgun (WGS) entry which is preliminary data.</text>
</comment>
<evidence type="ECO:0000313" key="1">
    <source>
        <dbReference type="EMBL" id="KAE8757632.1"/>
    </source>
</evidence>
<dbReference type="Proteomes" id="UP000463700">
    <property type="component" value="Unassembled WGS sequence"/>
</dbReference>
<proteinExistence type="predicted"/>
<dbReference type="Proteomes" id="UP001242288">
    <property type="component" value="Unassembled WGS sequence"/>
</dbReference>
<dbReference type="OrthoDB" id="8759457at2"/>
<dbReference type="EMBL" id="JAPKHW010000028">
    <property type="protein sequence ID" value="MCX4149292.1"/>
    <property type="molecule type" value="Genomic_DNA"/>
</dbReference>
<accession>A0A6N6WAE9</accession>
<evidence type="ECO:0000313" key="2">
    <source>
        <dbReference type="EMBL" id="MCX4149292.1"/>
    </source>
</evidence>
<evidence type="ECO:0000313" key="3">
    <source>
        <dbReference type="EMBL" id="MDQ6411109.1"/>
    </source>
</evidence>
<keyword evidence="5" id="KW-1185">Reference proteome</keyword>
<gene>
    <name evidence="1" type="ORF">FSO04_23030</name>
    <name evidence="3" type="ORF">NIE36_28460</name>
    <name evidence="2" type="ORF">OSB80_28530</name>
</gene>
<reference evidence="2 5" key="2">
    <citation type="submission" date="2022-11" db="EMBL/GenBank/DDBJ databases">
        <title>PHB producers.</title>
        <authorList>
            <person name="Besaury L."/>
        </authorList>
    </citation>
    <scope>NUCLEOTIDE SEQUENCE [LARGE SCALE GENOMIC DNA]</scope>
    <source>
        <strain evidence="2 5">SEWS6</strain>
    </source>
</reference>
<dbReference type="EMBL" id="VOSW01000044">
    <property type="protein sequence ID" value="KAE8757632.1"/>
    <property type="molecule type" value="Genomic_DNA"/>
</dbReference>
<evidence type="ECO:0000313" key="4">
    <source>
        <dbReference type="Proteomes" id="UP000463700"/>
    </source>
</evidence>
<name>A0A6N6WAE9_9BURK</name>
<dbReference type="AlphaFoldDB" id="A0A6N6WAE9"/>
<evidence type="ECO:0000313" key="5">
    <source>
        <dbReference type="Proteomes" id="UP001209412"/>
    </source>
</evidence>
<reference evidence="1 4" key="1">
    <citation type="journal article" date="2020" name="Int. J. Syst. Evol. Microbiol.">
        <title>Paraburkholderia madseniana sp. nov., a phenolic acid-degrading bacterium isolated from acidic forest soil.</title>
        <authorList>
            <person name="Wilhelm R.C."/>
            <person name="Murphy S.J.L."/>
            <person name="Feriancek N.M."/>
            <person name="Karasz D.C."/>
            <person name="DeRito C.M."/>
            <person name="Newman J.D."/>
            <person name="Buckley D.H."/>
        </authorList>
    </citation>
    <scope>NUCLEOTIDE SEQUENCE [LARGE SCALE GENOMIC DNA]</scope>
    <source>
        <strain evidence="1 4">RP11</strain>
    </source>
</reference>
<protein>
    <submittedName>
        <fullName evidence="1">Uncharacterized protein</fullName>
    </submittedName>
</protein>
<sequence>MAKLAIKDLTDSVELDRQAMAAIVGGARIGARASIAVQVVPRSARVVDYPPGFPAAHQAIVDVRVDAVPRNSSRS</sequence>